<dbReference type="RefSeq" id="XP_021886497.1">
    <property type="nucleotide sequence ID" value="XM_022029558.1"/>
</dbReference>
<dbReference type="AlphaFoldDB" id="A0A1Y2H472"/>
<dbReference type="Gene3D" id="3.40.33.10">
    <property type="entry name" value="CAP"/>
    <property type="match status" value="1"/>
</dbReference>
<organism evidence="3 4">
    <name type="scientific">Lobosporangium transversale</name>
    <dbReference type="NCBI Taxonomy" id="64571"/>
    <lineage>
        <taxon>Eukaryota</taxon>
        <taxon>Fungi</taxon>
        <taxon>Fungi incertae sedis</taxon>
        <taxon>Mucoromycota</taxon>
        <taxon>Mortierellomycotina</taxon>
        <taxon>Mortierellomycetes</taxon>
        <taxon>Mortierellales</taxon>
        <taxon>Mortierellaceae</taxon>
        <taxon>Lobosporangium</taxon>
    </lineage>
</organism>
<dbReference type="GO" id="GO:0005576">
    <property type="term" value="C:extracellular region"/>
    <property type="evidence" value="ECO:0007669"/>
    <property type="project" value="InterPro"/>
</dbReference>
<dbReference type="STRING" id="64571.A0A1Y2H472"/>
<feature type="chain" id="PRO_5012508408" evidence="1">
    <location>
        <begin position="21"/>
        <end position="203"/>
    </location>
</feature>
<reference evidence="3 4" key="1">
    <citation type="submission" date="2016-07" db="EMBL/GenBank/DDBJ databases">
        <title>Pervasive Adenine N6-methylation of Active Genes in Fungi.</title>
        <authorList>
            <consortium name="DOE Joint Genome Institute"/>
            <person name="Mondo S.J."/>
            <person name="Dannebaum R.O."/>
            <person name="Kuo R.C."/>
            <person name="Labutti K."/>
            <person name="Haridas S."/>
            <person name="Kuo A."/>
            <person name="Salamov A."/>
            <person name="Ahrendt S.R."/>
            <person name="Lipzen A."/>
            <person name="Sullivan W."/>
            <person name="Andreopoulos W.B."/>
            <person name="Clum A."/>
            <person name="Lindquist E."/>
            <person name="Daum C."/>
            <person name="Ramamoorthy G.K."/>
            <person name="Gryganskyi A."/>
            <person name="Culley D."/>
            <person name="Magnuson J.K."/>
            <person name="James T.Y."/>
            <person name="O'Malley M.A."/>
            <person name="Stajich J.E."/>
            <person name="Spatafora J.W."/>
            <person name="Visel A."/>
            <person name="Grigoriev I.V."/>
        </authorList>
    </citation>
    <scope>NUCLEOTIDE SEQUENCE [LARGE SCALE GENOMIC DNA]</scope>
    <source>
        <strain evidence="3 4">NRRL 3116</strain>
    </source>
</reference>
<dbReference type="InterPro" id="IPR035940">
    <property type="entry name" value="CAP_sf"/>
</dbReference>
<dbReference type="PROSITE" id="PS01009">
    <property type="entry name" value="CRISP_1"/>
    <property type="match status" value="1"/>
</dbReference>
<dbReference type="InterPro" id="IPR001283">
    <property type="entry name" value="CRISP-related"/>
</dbReference>
<dbReference type="Pfam" id="PF00188">
    <property type="entry name" value="CAP"/>
    <property type="match status" value="1"/>
</dbReference>
<dbReference type="SMART" id="SM00198">
    <property type="entry name" value="SCP"/>
    <property type="match status" value="1"/>
</dbReference>
<accession>A0A1Y2H472</accession>
<dbReference type="InterPro" id="IPR018244">
    <property type="entry name" value="Allrgn_V5/Tpx1_CS"/>
</dbReference>
<keyword evidence="1" id="KW-0732">Signal</keyword>
<protein>
    <submittedName>
        <fullName evidence="3">CAP domain-containing protein</fullName>
    </submittedName>
</protein>
<sequence length="203" mass="22862">MVKLTTLLFATVALLASTNAQVSLAPTFFNETEINPTINSAEDIVDSELLPPSHQLVRRAPVAKPKLTKEQKTILDAHNKVRALHGAPPLVWNTKAEKHGQNWLKRCAFEHSQSREFGENLAMGYGSFKQVVNGWYSEVSNYNYNRPGFGMKTGHFTQVVWKSTKSVGCAKRTCNGRPLYICNYYGPGNYANQYRENVLPRKK</sequence>
<dbReference type="EMBL" id="MCFF01000001">
    <property type="protein sequence ID" value="ORZ28824.1"/>
    <property type="molecule type" value="Genomic_DNA"/>
</dbReference>
<proteinExistence type="predicted"/>
<gene>
    <name evidence="3" type="ORF">BCR41DRAFT_417939</name>
</gene>
<evidence type="ECO:0000313" key="4">
    <source>
        <dbReference type="Proteomes" id="UP000193648"/>
    </source>
</evidence>
<keyword evidence="4" id="KW-1185">Reference proteome</keyword>
<evidence type="ECO:0000259" key="2">
    <source>
        <dbReference type="SMART" id="SM00198"/>
    </source>
</evidence>
<evidence type="ECO:0000256" key="1">
    <source>
        <dbReference type="SAM" id="SignalP"/>
    </source>
</evidence>
<comment type="caution">
    <text evidence="3">The sequence shown here is derived from an EMBL/GenBank/DDBJ whole genome shotgun (WGS) entry which is preliminary data.</text>
</comment>
<dbReference type="GeneID" id="33571401"/>
<feature type="signal peptide" evidence="1">
    <location>
        <begin position="1"/>
        <end position="20"/>
    </location>
</feature>
<dbReference type="OrthoDB" id="337038at2759"/>
<dbReference type="InParanoid" id="A0A1Y2H472"/>
<dbReference type="FunFam" id="3.40.33.10:FF:000010">
    <property type="entry name" value="Predicted protein"/>
    <property type="match status" value="1"/>
</dbReference>
<feature type="domain" description="SCP" evidence="2">
    <location>
        <begin position="69"/>
        <end position="192"/>
    </location>
</feature>
<dbReference type="InterPro" id="IPR014044">
    <property type="entry name" value="CAP_dom"/>
</dbReference>
<dbReference type="Proteomes" id="UP000193648">
    <property type="component" value="Unassembled WGS sequence"/>
</dbReference>
<name>A0A1Y2H472_9FUNG</name>
<dbReference type="SUPFAM" id="SSF55797">
    <property type="entry name" value="PR-1-like"/>
    <property type="match status" value="1"/>
</dbReference>
<evidence type="ECO:0000313" key="3">
    <source>
        <dbReference type="EMBL" id="ORZ28824.1"/>
    </source>
</evidence>
<dbReference type="PRINTS" id="PR00837">
    <property type="entry name" value="V5TPXLIKE"/>
</dbReference>
<dbReference type="PANTHER" id="PTHR10334">
    <property type="entry name" value="CYSTEINE-RICH SECRETORY PROTEIN-RELATED"/>
    <property type="match status" value="1"/>
</dbReference>